<dbReference type="FunFam" id="3.50.50.60:FF:000002">
    <property type="entry name" value="tRNA uridine 5-carboxymethylaminomethyl modification enzyme MnmG"/>
    <property type="match status" value="1"/>
</dbReference>
<gene>
    <name evidence="6" type="ORF">METZ01_LOCUS118803</name>
</gene>
<keyword evidence="4" id="KW-0274">FAD</keyword>
<dbReference type="InterPro" id="IPR040131">
    <property type="entry name" value="MnmG_N"/>
</dbReference>
<comment type="cofactor">
    <cofactor evidence="1">
        <name>FAD</name>
        <dbReference type="ChEBI" id="CHEBI:57692"/>
    </cofactor>
</comment>
<dbReference type="PANTHER" id="PTHR11806">
    <property type="entry name" value="GLUCOSE INHIBITED DIVISION PROTEIN A"/>
    <property type="match status" value="1"/>
</dbReference>
<reference evidence="6" key="1">
    <citation type="submission" date="2018-05" db="EMBL/GenBank/DDBJ databases">
        <authorList>
            <person name="Lanie J.A."/>
            <person name="Ng W.-L."/>
            <person name="Kazmierczak K.M."/>
            <person name="Andrzejewski T.M."/>
            <person name="Davidsen T.M."/>
            <person name="Wayne K.J."/>
            <person name="Tettelin H."/>
            <person name="Glass J.I."/>
            <person name="Rusch D."/>
            <person name="Podicherti R."/>
            <person name="Tsui H.-C.T."/>
            <person name="Winkler M.E."/>
        </authorList>
    </citation>
    <scope>NUCLEOTIDE SEQUENCE</scope>
</reference>
<evidence type="ECO:0000313" key="6">
    <source>
        <dbReference type="EMBL" id="SVA65949.1"/>
    </source>
</evidence>
<dbReference type="Pfam" id="PF21680">
    <property type="entry name" value="GIDA_C_1st"/>
    <property type="match status" value="1"/>
</dbReference>
<dbReference type="GO" id="GO:0050660">
    <property type="term" value="F:flavin adenine dinucleotide binding"/>
    <property type="evidence" value="ECO:0007669"/>
    <property type="project" value="InterPro"/>
</dbReference>
<evidence type="ECO:0000259" key="5">
    <source>
        <dbReference type="SMART" id="SM01228"/>
    </source>
</evidence>
<dbReference type="InterPro" id="IPR020595">
    <property type="entry name" value="MnmG-rel_CS"/>
</dbReference>
<organism evidence="6">
    <name type="scientific">marine metagenome</name>
    <dbReference type="NCBI Taxonomy" id="408172"/>
    <lineage>
        <taxon>unclassified sequences</taxon>
        <taxon>metagenomes</taxon>
        <taxon>ecological metagenomes</taxon>
    </lineage>
</organism>
<dbReference type="PROSITE" id="PS01281">
    <property type="entry name" value="GIDA_2"/>
    <property type="match status" value="1"/>
</dbReference>
<dbReference type="InterPro" id="IPR049312">
    <property type="entry name" value="GIDA_C_N"/>
</dbReference>
<proteinExistence type="inferred from homology"/>
<name>A0A381XMM0_9ZZZZ</name>
<feature type="domain" description="tRNA uridine 5-carboxymethylaminomethyl modification enzyme C-terminal subdomain" evidence="5">
    <location>
        <begin position="506"/>
        <end position="577"/>
    </location>
</feature>
<evidence type="ECO:0000256" key="4">
    <source>
        <dbReference type="ARBA" id="ARBA00022827"/>
    </source>
</evidence>
<dbReference type="NCBIfam" id="TIGR00136">
    <property type="entry name" value="mnmG_gidA"/>
    <property type="match status" value="1"/>
</dbReference>
<dbReference type="AlphaFoldDB" id="A0A381XMM0"/>
<dbReference type="HAMAP" id="MF_00129">
    <property type="entry name" value="MnmG_GidA"/>
    <property type="match status" value="1"/>
</dbReference>
<dbReference type="Gene3D" id="1.10.10.1800">
    <property type="entry name" value="tRNA uridine 5-carboxymethylaminomethyl modification enzyme MnmG/GidA"/>
    <property type="match status" value="1"/>
</dbReference>
<dbReference type="PANTHER" id="PTHR11806:SF0">
    <property type="entry name" value="PROTEIN MTO1 HOMOLOG, MITOCHONDRIAL"/>
    <property type="match status" value="1"/>
</dbReference>
<dbReference type="Gene3D" id="3.50.50.60">
    <property type="entry name" value="FAD/NAD(P)-binding domain"/>
    <property type="match status" value="2"/>
</dbReference>
<dbReference type="Pfam" id="PF13932">
    <property type="entry name" value="SAM_GIDA_C"/>
    <property type="match status" value="1"/>
</dbReference>
<evidence type="ECO:0000256" key="1">
    <source>
        <dbReference type="ARBA" id="ARBA00001974"/>
    </source>
</evidence>
<dbReference type="GO" id="GO:0005829">
    <property type="term" value="C:cytosol"/>
    <property type="evidence" value="ECO:0007669"/>
    <property type="project" value="TreeGrafter"/>
</dbReference>
<dbReference type="GO" id="GO:0030488">
    <property type="term" value="P:tRNA methylation"/>
    <property type="evidence" value="ECO:0007669"/>
    <property type="project" value="TreeGrafter"/>
</dbReference>
<dbReference type="EMBL" id="UINC01015708">
    <property type="protein sequence ID" value="SVA65949.1"/>
    <property type="molecule type" value="Genomic_DNA"/>
</dbReference>
<sequence length="585" mass="65387">MSCNPAIGGIGKGHLVKEIDALGGEMGKAADATGIQFRVLNASRGAATRGSRCQSDYLAYKKVMRQKLEKQPGLMIVEGTAEELLMQGDQVFGLRTDNDEYLAETVIITTGTFLNGLIHRGEDRVEAGRVAEPSVKKLSLSLGNQSLQLGRMKTGTPARLDKRSIDWSKLGIQPGDEKPKKFSFWDSEILLPQVVCHIAYTNENTHRIIQENLSKSALYGGQIKGIGPRYCPSIEDKIVKFADKKRHQVFMEPMGYSEESMMIYPNGLSTSLPVDVQHDFLRSIHGLEEVEILQPGYAIEYDMVHPTQLKATLELKNVKNLYLAGQINGTTGYEEAAAQGLMAGINAVLKVRKKQPFILQRNEAYIGVMIDDLITRGVAEPYRMFTSRAEYRLHLREDNADDRLSQKGWELGTLPKNNYLQFKQKQREIVSLTGMVKTEKISPNKSVQSELKMLGESPLKTAVKVYDLLKRPQLNIEKLQECDSISGKIDWESYSAAVREQVEVNIKYAGYLARQNQELKHINQLDRISLPDDMELSGIPGLSREVIEILEKSKPDTLGQASRITGMTPAAITILRVHLRTRKAA</sequence>
<keyword evidence="3" id="KW-0285">Flavoprotein</keyword>
<evidence type="ECO:0000256" key="2">
    <source>
        <dbReference type="ARBA" id="ARBA00007653"/>
    </source>
</evidence>
<dbReference type="GO" id="GO:0002098">
    <property type="term" value="P:tRNA wobble uridine modification"/>
    <property type="evidence" value="ECO:0007669"/>
    <property type="project" value="InterPro"/>
</dbReference>
<dbReference type="InterPro" id="IPR044920">
    <property type="entry name" value="MnmG_C_subdom_sf"/>
</dbReference>
<dbReference type="Pfam" id="PF01134">
    <property type="entry name" value="GIDA"/>
    <property type="match status" value="1"/>
</dbReference>
<comment type="similarity">
    <text evidence="2">Belongs to the MnmG family.</text>
</comment>
<dbReference type="InterPro" id="IPR047001">
    <property type="entry name" value="MnmG_C_subdom"/>
</dbReference>
<accession>A0A381XMM0</accession>
<dbReference type="InterPro" id="IPR026904">
    <property type="entry name" value="MnmG_C"/>
</dbReference>
<dbReference type="FunFam" id="1.10.150.570:FF:000001">
    <property type="entry name" value="tRNA uridine 5-carboxymethylaminomethyl modification enzyme MnmG"/>
    <property type="match status" value="1"/>
</dbReference>
<dbReference type="InterPro" id="IPR036188">
    <property type="entry name" value="FAD/NAD-bd_sf"/>
</dbReference>
<dbReference type="InterPro" id="IPR004416">
    <property type="entry name" value="MnmG"/>
</dbReference>
<dbReference type="SMART" id="SM01228">
    <property type="entry name" value="GIDA_assoc_3"/>
    <property type="match status" value="1"/>
</dbReference>
<dbReference type="Gene3D" id="1.10.150.570">
    <property type="entry name" value="GidA associated domain, C-terminal subdomain"/>
    <property type="match status" value="1"/>
</dbReference>
<evidence type="ECO:0000256" key="3">
    <source>
        <dbReference type="ARBA" id="ARBA00022630"/>
    </source>
</evidence>
<dbReference type="PROSITE" id="PS01280">
    <property type="entry name" value="GIDA_1"/>
    <property type="match status" value="1"/>
</dbReference>
<protein>
    <recommendedName>
        <fullName evidence="5">tRNA uridine 5-carboxymethylaminomethyl modification enzyme C-terminal subdomain domain-containing protein</fullName>
    </recommendedName>
</protein>
<dbReference type="InterPro" id="IPR002218">
    <property type="entry name" value="MnmG-rel"/>
</dbReference>
<dbReference type="SUPFAM" id="SSF51905">
    <property type="entry name" value="FAD/NAD(P)-binding domain"/>
    <property type="match status" value="1"/>
</dbReference>